<dbReference type="InterPro" id="IPR036942">
    <property type="entry name" value="Beta-barrel_TonB_sf"/>
</dbReference>
<dbReference type="Pfam" id="PF07715">
    <property type="entry name" value="Plug"/>
    <property type="match status" value="1"/>
</dbReference>
<dbReference type="Gene3D" id="2.60.40.1120">
    <property type="entry name" value="Carboxypeptidase-like, regulatory domain"/>
    <property type="match status" value="1"/>
</dbReference>
<feature type="domain" description="TonB-dependent receptor plug" evidence="9">
    <location>
        <begin position="118"/>
        <end position="213"/>
    </location>
</feature>
<dbReference type="AlphaFoldDB" id="A0A0L8V810"/>
<gene>
    <name evidence="10" type="ORF">NC99_26050</name>
</gene>
<dbReference type="GO" id="GO:0009279">
    <property type="term" value="C:cell outer membrane"/>
    <property type="evidence" value="ECO:0007669"/>
    <property type="project" value="UniProtKB-SubCell"/>
</dbReference>
<reference evidence="11" key="1">
    <citation type="submission" date="2015-07" db="EMBL/GenBank/DDBJ databases">
        <title>Genome sequencing of Sunxiuqinia dokdonensis strain SK.</title>
        <authorList>
            <person name="Ahn S."/>
            <person name="Kim B.-C."/>
        </authorList>
    </citation>
    <scope>NUCLEOTIDE SEQUENCE [LARGE SCALE GENOMIC DNA]</scope>
    <source>
        <strain evidence="11">SK</strain>
    </source>
</reference>
<evidence type="ECO:0000256" key="2">
    <source>
        <dbReference type="ARBA" id="ARBA00022448"/>
    </source>
</evidence>
<dbReference type="Pfam" id="PF13715">
    <property type="entry name" value="CarbopepD_reg_2"/>
    <property type="match status" value="1"/>
</dbReference>
<keyword evidence="8" id="KW-0732">Signal</keyword>
<evidence type="ECO:0000256" key="4">
    <source>
        <dbReference type="ARBA" id="ARBA00022692"/>
    </source>
</evidence>
<dbReference type="InterPro" id="IPR008969">
    <property type="entry name" value="CarboxyPept-like_regulatory"/>
</dbReference>
<dbReference type="EMBL" id="LGIA01000159">
    <property type="protein sequence ID" value="KOH44620.1"/>
    <property type="molecule type" value="Genomic_DNA"/>
</dbReference>
<comment type="similarity">
    <text evidence="7">Belongs to the TonB-dependent receptor family.</text>
</comment>
<keyword evidence="5 7" id="KW-0472">Membrane</keyword>
<dbReference type="InterPro" id="IPR039426">
    <property type="entry name" value="TonB-dep_rcpt-like"/>
</dbReference>
<dbReference type="SUPFAM" id="SSF56935">
    <property type="entry name" value="Porins"/>
    <property type="match status" value="1"/>
</dbReference>
<feature type="chain" id="PRO_5005591665" evidence="8">
    <location>
        <begin position="26"/>
        <end position="1035"/>
    </location>
</feature>
<dbReference type="Proteomes" id="UP000036958">
    <property type="component" value="Unassembled WGS sequence"/>
</dbReference>
<evidence type="ECO:0000256" key="7">
    <source>
        <dbReference type="PROSITE-ProRule" id="PRU01360"/>
    </source>
</evidence>
<protein>
    <submittedName>
        <fullName evidence="10">TonB-linked outer membrane protein</fullName>
    </submittedName>
</protein>
<name>A0A0L8V810_9BACT</name>
<proteinExistence type="inferred from homology"/>
<dbReference type="OrthoDB" id="9768177at2"/>
<dbReference type="InterPro" id="IPR037066">
    <property type="entry name" value="Plug_dom_sf"/>
</dbReference>
<comment type="caution">
    <text evidence="10">The sequence shown here is derived from an EMBL/GenBank/DDBJ whole genome shotgun (WGS) entry which is preliminary data.</text>
</comment>
<dbReference type="InterPro" id="IPR023996">
    <property type="entry name" value="TonB-dep_OMP_SusC/RagA"/>
</dbReference>
<dbReference type="PATRIC" id="fig|1409788.3.peg.2686"/>
<dbReference type="NCBIfam" id="TIGR04056">
    <property type="entry name" value="OMP_RagA_SusC"/>
    <property type="match status" value="1"/>
</dbReference>
<dbReference type="PROSITE" id="PS52016">
    <property type="entry name" value="TONB_DEPENDENT_REC_3"/>
    <property type="match status" value="1"/>
</dbReference>
<dbReference type="STRING" id="1409788.NC99_26050"/>
<feature type="signal peptide" evidence="8">
    <location>
        <begin position="1"/>
        <end position="25"/>
    </location>
</feature>
<dbReference type="Gene3D" id="2.40.170.20">
    <property type="entry name" value="TonB-dependent receptor, beta-barrel domain"/>
    <property type="match status" value="1"/>
</dbReference>
<keyword evidence="6 7" id="KW-0998">Cell outer membrane</keyword>
<evidence type="ECO:0000259" key="9">
    <source>
        <dbReference type="Pfam" id="PF07715"/>
    </source>
</evidence>
<dbReference type="SUPFAM" id="SSF49464">
    <property type="entry name" value="Carboxypeptidase regulatory domain-like"/>
    <property type="match status" value="1"/>
</dbReference>
<evidence type="ECO:0000256" key="8">
    <source>
        <dbReference type="SAM" id="SignalP"/>
    </source>
</evidence>
<keyword evidence="11" id="KW-1185">Reference proteome</keyword>
<dbReference type="InterPro" id="IPR012910">
    <property type="entry name" value="Plug_dom"/>
</dbReference>
<evidence type="ECO:0000256" key="1">
    <source>
        <dbReference type="ARBA" id="ARBA00004571"/>
    </source>
</evidence>
<evidence type="ECO:0000256" key="5">
    <source>
        <dbReference type="ARBA" id="ARBA00023136"/>
    </source>
</evidence>
<accession>A0A0L8V810</accession>
<evidence type="ECO:0000256" key="6">
    <source>
        <dbReference type="ARBA" id="ARBA00023237"/>
    </source>
</evidence>
<comment type="subcellular location">
    <subcellularLocation>
        <location evidence="1 7">Cell outer membrane</location>
        <topology evidence="1 7">Multi-pass membrane protein</topology>
    </subcellularLocation>
</comment>
<keyword evidence="4 7" id="KW-0812">Transmembrane</keyword>
<evidence type="ECO:0000313" key="10">
    <source>
        <dbReference type="EMBL" id="KOH44620.1"/>
    </source>
</evidence>
<dbReference type="Gene3D" id="2.170.130.10">
    <property type="entry name" value="TonB-dependent receptor, plug domain"/>
    <property type="match status" value="1"/>
</dbReference>
<sequence length="1035" mass="114026">MKKKSNLLGYALALFFLLFMQYASAQVIIRGTVSEGNGDPLVGASVTIKGELRGTTTDVEGNYTLSAADNESILIFSFIGYETKEEPIANRTRINVVLSEKNEGLDEIVVVGYGTQKRQTITGSVSQISGDELLKKPVGNINNMLGGLISGVVSLQQSGQPGSDGASIIIRGTGAKYIVDGIERSISEIDPNEIASVSVLKDASSASVYGLDANAVVIVTTKRGDTGPSRISFSGSYGVSSNAAMLDMLDGPEYAYWYNKAREMDGDAPVFSSTHVEKILNDDPTDGWGNTDWYEETFGLGRTMNVNVNATGGTDKIKYFVSLGNYKQKGNVEGFDYDRLNLRSNIDAVIAESLDLTFDISGRIEDRKRPGYSASPGDWNNIPQQAMRAHPYVPMERDGVPVSTRTASSYVNPLAASDLTGYSKVKSNIVQTNLALKYRVPFVEGLSLKFMSGYDVSYQTSKAFSTPYYTYVATAPTGTTGDIGYSYTYDARGTTSSLVEGLSHYSRLTTNSSISYENQFGEHSLSMLALMETVNRDGNLFGAYGYGFDILELDELNYATMDDKTKVSGSSSEQRQAGYLGRVTYNYAQKYLAEFSLRYDGSYVFGGMVKGKRWSPFPAGSLGWRVSEEGWFKDRFSYVDNLKLRASLGLTGTTEISPYYYLNTLSFLNDPAVILGGTSQSGLITSKPANINLTWAKALQYNLGFDAMLWQGKLGVEFDIFYKYIYDMLSSASATYPDSYGGYVYGYENNNKQDHKGFEFSLTHRNQVGDFRYSIGLNGTYTERRWLRFGDSENTPDWLKLTGKEVGSQIGFIALGLFQSQEEIDNSPTIVGKAVRVGDIKYMDRNGDGVISYEQDRGYIGKSAYPKFVGGLTLNGAWKGIDLSALIQGGLGREVALTGVYSNGVMDNTSMTKPFYHGGNSPKYLVENSWREDNPDGEFPRLALVTASSNNAYSSSFWYRNGDYLRLKSLQLGYTFPQRWTQGIGMDNLRVYAEGQNLFTISQLSKYNIDPEQPGVSNGYYPQQRVVSMGLKLIF</sequence>
<keyword evidence="3 7" id="KW-1134">Transmembrane beta strand</keyword>
<organism evidence="10 11">
    <name type="scientific">Sunxiuqinia dokdonensis</name>
    <dbReference type="NCBI Taxonomy" id="1409788"/>
    <lineage>
        <taxon>Bacteria</taxon>
        <taxon>Pseudomonadati</taxon>
        <taxon>Bacteroidota</taxon>
        <taxon>Bacteroidia</taxon>
        <taxon>Marinilabiliales</taxon>
        <taxon>Prolixibacteraceae</taxon>
        <taxon>Sunxiuqinia</taxon>
    </lineage>
</organism>
<evidence type="ECO:0000256" key="3">
    <source>
        <dbReference type="ARBA" id="ARBA00022452"/>
    </source>
</evidence>
<evidence type="ECO:0000313" key="11">
    <source>
        <dbReference type="Proteomes" id="UP000036958"/>
    </source>
</evidence>
<keyword evidence="2 7" id="KW-0813">Transport</keyword>